<dbReference type="eggNOG" id="COG1804">
    <property type="taxonomic scope" value="Bacteria"/>
</dbReference>
<dbReference type="InterPro" id="IPR050509">
    <property type="entry name" value="CoA-transferase_III"/>
</dbReference>
<name>Q0RV52_RHOJR</name>
<dbReference type="Proteomes" id="UP000008710">
    <property type="component" value="Plasmid pRHL3"/>
</dbReference>
<dbReference type="Gene3D" id="3.40.50.10540">
    <property type="entry name" value="Crotonobetainyl-coa:carnitine coa-transferase, domain 1"/>
    <property type="match status" value="1"/>
</dbReference>
<sequence>MNKADMPADAQKGALDGLKVLDLSMYLPGPYASMLLADLGADVIHVEPPTGDLVRVIEPSVGGDSALHHWVGRNKRSCTVDLKSQEGHELFLGLVRDADVVIEGFTPGVAARLGVGYDDCRVVNPDVVYCSISGAGHGHDGSGSPGHDINYLARSGFLDQATDAAGSPVPIGPPIADVAAGLHAAVGILAALRHRDSGGGGQFIDVGLMGAALAMTGPQIVKALAPKPMPRDRDHNLGADPAYRTYRTKDGRHVVIGAFEGKFWIRLCTLLEREDLISLRHSEPDKAASELAGIFRTHDLQHWNSLLDDANVCYSPVNRIDEVSRDPLVLARQDFEISEGHAGLLTSMRNPIRLSATPTATRSGAPGLDEHGPTVEWMVRG</sequence>
<dbReference type="InterPro" id="IPR044855">
    <property type="entry name" value="CoA-Trfase_III_dom3_sf"/>
</dbReference>
<evidence type="ECO:0000313" key="2">
    <source>
        <dbReference type="Proteomes" id="UP000008710"/>
    </source>
</evidence>
<dbReference type="Gene3D" id="3.30.1540.10">
    <property type="entry name" value="formyl-coa transferase, domain 3"/>
    <property type="match status" value="1"/>
</dbReference>
<proteinExistence type="predicted"/>
<dbReference type="PANTHER" id="PTHR48228">
    <property type="entry name" value="SUCCINYL-COA--D-CITRAMALATE COA-TRANSFERASE"/>
    <property type="match status" value="1"/>
</dbReference>
<organism evidence="1 2">
    <name type="scientific">Rhodococcus jostii (strain RHA1)</name>
    <dbReference type="NCBI Taxonomy" id="101510"/>
    <lineage>
        <taxon>Bacteria</taxon>
        <taxon>Bacillati</taxon>
        <taxon>Actinomycetota</taxon>
        <taxon>Actinomycetes</taxon>
        <taxon>Mycobacteriales</taxon>
        <taxon>Nocardiaceae</taxon>
        <taxon>Rhodococcus</taxon>
    </lineage>
</organism>
<dbReference type="AlphaFoldDB" id="Q0RV52"/>
<dbReference type="KEGG" id="rha:RHA1_ro11187"/>
<protein>
    <submittedName>
        <fullName evidence="1">Possible fatty acid-CoA racemase</fullName>
    </submittedName>
</protein>
<dbReference type="InterPro" id="IPR003673">
    <property type="entry name" value="CoA-Trfase_fam_III"/>
</dbReference>
<dbReference type="RefSeq" id="WP_011600461.1">
    <property type="nucleotide sequence ID" value="NC_008271.1"/>
</dbReference>
<dbReference type="SUPFAM" id="SSF89796">
    <property type="entry name" value="CoA-transferase family III (CaiB/BaiF)"/>
    <property type="match status" value="1"/>
</dbReference>
<evidence type="ECO:0000313" key="1">
    <source>
        <dbReference type="EMBL" id="ABH00834.1"/>
    </source>
</evidence>
<dbReference type="InterPro" id="IPR023606">
    <property type="entry name" value="CoA-Trfase_III_dom_1_sf"/>
</dbReference>
<dbReference type="PANTHER" id="PTHR48228:SF5">
    <property type="entry name" value="ALPHA-METHYLACYL-COA RACEMASE"/>
    <property type="match status" value="1"/>
</dbReference>
<dbReference type="HOGENOM" id="CLU_033975_5_1_11"/>
<reference evidence="2" key="1">
    <citation type="journal article" date="2006" name="Proc. Natl. Acad. Sci. U.S.A.">
        <title>The complete genome of Rhodococcus sp. RHA1 provides insights into a catabolic powerhouse.</title>
        <authorList>
            <person name="McLeod M.P."/>
            <person name="Warren R.L."/>
            <person name="Hsiao W.W.L."/>
            <person name="Araki N."/>
            <person name="Myhre M."/>
            <person name="Fernandes C."/>
            <person name="Miyazawa D."/>
            <person name="Wong W."/>
            <person name="Lillquist A.L."/>
            <person name="Wang D."/>
            <person name="Dosanjh M."/>
            <person name="Hara H."/>
            <person name="Petrescu A."/>
            <person name="Morin R.D."/>
            <person name="Yang G."/>
            <person name="Stott J.M."/>
            <person name="Schein J.E."/>
            <person name="Shin H."/>
            <person name="Smailus D."/>
            <person name="Siddiqui A.S."/>
            <person name="Marra M.A."/>
            <person name="Jones S.J.M."/>
            <person name="Holt R."/>
            <person name="Brinkman F.S.L."/>
            <person name="Miyauchi K."/>
            <person name="Fukuda M."/>
            <person name="Davies J.E."/>
            <person name="Mohn W.W."/>
            <person name="Eltis L.D."/>
        </authorList>
    </citation>
    <scope>NUCLEOTIDE SEQUENCE [LARGE SCALE GENOMIC DNA]</scope>
    <source>
        <strain evidence="2">RHA1</strain>
    </source>
</reference>
<dbReference type="GO" id="GO:0003824">
    <property type="term" value="F:catalytic activity"/>
    <property type="evidence" value="ECO:0007669"/>
    <property type="project" value="InterPro"/>
</dbReference>
<dbReference type="Pfam" id="PF02515">
    <property type="entry name" value="CoA_transf_3"/>
    <property type="match status" value="1"/>
</dbReference>
<dbReference type="EMBL" id="CP000434">
    <property type="protein sequence ID" value="ABH00834.1"/>
    <property type="molecule type" value="Genomic_DNA"/>
</dbReference>
<keyword evidence="1" id="KW-0614">Plasmid</keyword>
<gene>
    <name evidence="1" type="ordered locus">RHA1_ro11187</name>
</gene>
<accession>Q0RV52</accession>
<geneLocation type="plasmid" evidence="1 2">
    <name>pRHL3</name>
</geneLocation>